<sequence length="232" mass="26141">MVSQGNKTKMDSFGGEKAPTNLARSTSTGADRDGEDGRPRDREDSQNCCEQLLAPFSSRSPMTLRDCLTESDSLRSISPSCIPRNCITAGESNRRRPRRIFIRLPRVSRDSRVRRLRRFSKLRRLRRASILATLRIRDDVERVSSRIGFLRRFIRRSQRILHDEAPNENFISGDISAGAIFGAAMGNYVASAIYPINPFLGGMLNSFTGTVATTVLDKFIRKRLQILNSEGM</sequence>
<keyword evidence="2" id="KW-0067">ATP-binding</keyword>
<dbReference type="RefSeq" id="XP_028868056.1">
    <property type="nucleotide sequence ID" value="XM_029012223.1"/>
</dbReference>
<gene>
    <name evidence="2" type="ORF">BOVATA_033060</name>
</gene>
<accession>A0A2H6KFN5</accession>
<evidence type="ECO:0000256" key="1">
    <source>
        <dbReference type="SAM" id="MobiDB-lite"/>
    </source>
</evidence>
<dbReference type="Proteomes" id="UP000236319">
    <property type="component" value="Unassembled WGS sequence"/>
</dbReference>
<reference evidence="2 3" key="1">
    <citation type="journal article" date="2017" name="BMC Genomics">
        <title>Whole-genome assembly of Babesia ovata and comparative genomics between closely related pathogens.</title>
        <authorList>
            <person name="Yamagishi J."/>
            <person name="Asada M."/>
            <person name="Hakimi H."/>
            <person name="Tanaka T.Q."/>
            <person name="Sugimoto C."/>
            <person name="Kawazu S."/>
        </authorList>
    </citation>
    <scope>NUCLEOTIDE SEQUENCE [LARGE SCALE GENOMIC DNA]</scope>
    <source>
        <strain evidence="2 3">Miyake</strain>
    </source>
</reference>
<feature type="compositionally biased region" description="Basic and acidic residues" evidence="1">
    <location>
        <begin position="30"/>
        <end position="45"/>
    </location>
</feature>
<keyword evidence="2" id="KW-0547">Nucleotide-binding</keyword>
<protein>
    <submittedName>
        <fullName evidence="2">ABC transporter ATP-binding protein, putative</fullName>
    </submittedName>
</protein>
<dbReference type="GeneID" id="39875583"/>
<keyword evidence="3" id="KW-1185">Reference proteome</keyword>
<organism evidence="2 3">
    <name type="scientific">Babesia ovata</name>
    <dbReference type="NCBI Taxonomy" id="189622"/>
    <lineage>
        <taxon>Eukaryota</taxon>
        <taxon>Sar</taxon>
        <taxon>Alveolata</taxon>
        <taxon>Apicomplexa</taxon>
        <taxon>Aconoidasida</taxon>
        <taxon>Piroplasmida</taxon>
        <taxon>Babesiidae</taxon>
        <taxon>Babesia</taxon>
    </lineage>
</organism>
<dbReference type="EMBL" id="BDSA01000003">
    <property type="protein sequence ID" value="GBE61813.1"/>
    <property type="molecule type" value="Genomic_DNA"/>
</dbReference>
<evidence type="ECO:0000313" key="2">
    <source>
        <dbReference type="EMBL" id="GBE61813.1"/>
    </source>
</evidence>
<dbReference type="AlphaFoldDB" id="A0A2H6KFN5"/>
<proteinExistence type="predicted"/>
<feature type="region of interest" description="Disordered" evidence="1">
    <location>
        <begin position="1"/>
        <end position="47"/>
    </location>
</feature>
<name>A0A2H6KFN5_9APIC</name>
<dbReference type="VEuPathDB" id="PiroplasmaDB:BOVATA_033060"/>
<dbReference type="GO" id="GO:0005524">
    <property type="term" value="F:ATP binding"/>
    <property type="evidence" value="ECO:0007669"/>
    <property type="project" value="UniProtKB-KW"/>
</dbReference>
<comment type="caution">
    <text evidence="2">The sequence shown here is derived from an EMBL/GenBank/DDBJ whole genome shotgun (WGS) entry which is preliminary data.</text>
</comment>
<evidence type="ECO:0000313" key="3">
    <source>
        <dbReference type="Proteomes" id="UP000236319"/>
    </source>
</evidence>